<organism evidence="1 2">
    <name type="scientific">Elysia crispata</name>
    <name type="common">lettuce slug</name>
    <dbReference type="NCBI Taxonomy" id="231223"/>
    <lineage>
        <taxon>Eukaryota</taxon>
        <taxon>Metazoa</taxon>
        <taxon>Spiralia</taxon>
        <taxon>Lophotrochozoa</taxon>
        <taxon>Mollusca</taxon>
        <taxon>Gastropoda</taxon>
        <taxon>Heterobranchia</taxon>
        <taxon>Euthyneura</taxon>
        <taxon>Panpulmonata</taxon>
        <taxon>Sacoglossa</taxon>
        <taxon>Placobranchoidea</taxon>
        <taxon>Plakobranchidae</taxon>
        <taxon>Elysia</taxon>
    </lineage>
</organism>
<name>A0AAE1B8L4_9GAST</name>
<gene>
    <name evidence="1" type="ORF">RRG08_033897</name>
</gene>
<dbReference type="EMBL" id="JAWDGP010000286">
    <property type="protein sequence ID" value="KAK3801713.1"/>
    <property type="molecule type" value="Genomic_DNA"/>
</dbReference>
<dbReference type="AlphaFoldDB" id="A0AAE1B8L4"/>
<reference evidence="1" key="1">
    <citation type="journal article" date="2023" name="G3 (Bethesda)">
        <title>A reference genome for the long-term kleptoplast-retaining sea slug Elysia crispata morphotype clarki.</title>
        <authorList>
            <person name="Eastman K.E."/>
            <person name="Pendleton A.L."/>
            <person name="Shaikh M.A."/>
            <person name="Suttiyut T."/>
            <person name="Ogas R."/>
            <person name="Tomko P."/>
            <person name="Gavelis G."/>
            <person name="Widhalm J.R."/>
            <person name="Wisecaver J.H."/>
        </authorList>
    </citation>
    <scope>NUCLEOTIDE SEQUENCE</scope>
    <source>
        <strain evidence="1">ECLA1</strain>
    </source>
</reference>
<comment type="caution">
    <text evidence="1">The sequence shown here is derived from an EMBL/GenBank/DDBJ whole genome shotgun (WGS) entry which is preliminary data.</text>
</comment>
<accession>A0AAE1B8L4</accession>
<evidence type="ECO:0000313" key="1">
    <source>
        <dbReference type="EMBL" id="KAK3801713.1"/>
    </source>
</evidence>
<protein>
    <submittedName>
        <fullName evidence="1">Uncharacterized protein</fullName>
    </submittedName>
</protein>
<proteinExistence type="predicted"/>
<keyword evidence="2" id="KW-1185">Reference proteome</keyword>
<dbReference type="Proteomes" id="UP001283361">
    <property type="component" value="Unassembled WGS sequence"/>
</dbReference>
<sequence length="94" mass="10588">MQFQMKEERKSWKKPQDIHVSVEAHPPEQQTIRSSGLSYCSEAGCCQASHVMLGALSRLVTIKPLYFQDSETLYPTPMQPLLALTASIAISFKF</sequence>
<evidence type="ECO:0000313" key="2">
    <source>
        <dbReference type="Proteomes" id="UP001283361"/>
    </source>
</evidence>